<proteinExistence type="inferred from homology"/>
<organism evidence="7 8">
    <name type="scientific">Quadrisphaera setariae</name>
    <dbReference type="NCBI Taxonomy" id="2593304"/>
    <lineage>
        <taxon>Bacteria</taxon>
        <taxon>Bacillati</taxon>
        <taxon>Actinomycetota</taxon>
        <taxon>Actinomycetes</taxon>
        <taxon>Kineosporiales</taxon>
        <taxon>Kineosporiaceae</taxon>
        <taxon>Quadrisphaera</taxon>
    </lineage>
</organism>
<dbReference type="Proteomes" id="UP000321234">
    <property type="component" value="Unassembled WGS sequence"/>
</dbReference>
<evidence type="ECO:0000256" key="3">
    <source>
        <dbReference type="ARBA" id="ARBA00023270"/>
    </source>
</evidence>
<evidence type="ECO:0000313" key="8">
    <source>
        <dbReference type="Proteomes" id="UP000321234"/>
    </source>
</evidence>
<evidence type="ECO:0000256" key="1">
    <source>
        <dbReference type="ARBA" id="ARBA00007592"/>
    </source>
</evidence>
<evidence type="ECO:0000313" key="7">
    <source>
        <dbReference type="EMBL" id="TXR58006.1"/>
    </source>
</evidence>
<keyword evidence="2 4" id="KW-0456">Lyase</keyword>
<dbReference type="InterPro" id="IPR020624">
    <property type="entry name" value="Schiff_base-form_aldolases_CS"/>
</dbReference>
<dbReference type="InterPro" id="IPR002220">
    <property type="entry name" value="DapA-like"/>
</dbReference>
<feature type="active site" description="Schiff-base intermediate with substrate" evidence="5">
    <location>
        <position position="160"/>
    </location>
</feature>
<dbReference type="CDD" id="cd00408">
    <property type="entry name" value="DHDPS-like"/>
    <property type="match status" value="1"/>
</dbReference>
<dbReference type="SMART" id="SM01130">
    <property type="entry name" value="DHDPS"/>
    <property type="match status" value="1"/>
</dbReference>
<dbReference type="PRINTS" id="PR00146">
    <property type="entry name" value="DHPICSNTHASE"/>
</dbReference>
<sequence length="286" mass="29409">MTDHLISAVPVPFTADGALDESAFEKVLATLEPHVDAVLVAGTTGEFPALDDDERVGAFRTAVAVLGAPRVIAHVGHASSRQVLRVSAAARELGVDRLALLNPYYLPTDDAGTVAFFAALSAEHADADLYGYFFPERTGAVVPVDVVAQVLALPGMAGMKLSGGASTLLAEHLAVARPGQSVWSGDDATFGKVLAAGGTGVVSGVSALFPQTFGALRRALVEGDATEAERLQAVVERVVGLTGPSVARLKTGLSLRTGSPWAARMAQPAVGPELRDEIAAAVAEHA</sequence>
<feature type="binding site" evidence="6">
    <location>
        <position position="202"/>
    </location>
    <ligand>
        <name>pyruvate</name>
        <dbReference type="ChEBI" id="CHEBI:15361"/>
    </ligand>
</feature>
<dbReference type="PROSITE" id="PS00665">
    <property type="entry name" value="DHDPS_1"/>
    <property type="match status" value="1"/>
</dbReference>
<evidence type="ECO:0000256" key="5">
    <source>
        <dbReference type="PIRSR" id="PIRSR001365-1"/>
    </source>
</evidence>
<evidence type="ECO:0000256" key="2">
    <source>
        <dbReference type="ARBA" id="ARBA00023239"/>
    </source>
</evidence>
<dbReference type="RefSeq" id="WP_147924617.1">
    <property type="nucleotide sequence ID" value="NZ_VKAC01000001.1"/>
</dbReference>
<dbReference type="EMBL" id="VKAC01000001">
    <property type="protein sequence ID" value="TXR58006.1"/>
    <property type="molecule type" value="Genomic_DNA"/>
</dbReference>
<dbReference type="SUPFAM" id="SSF51569">
    <property type="entry name" value="Aldolase"/>
    <property type="match status" value="1"/>
</dbReference>
<gene>
    <name evidence="7" type="ORF">FMM08_01935</name>
</gene>
<dbReference type="Pfam" id="PF00701">
    <property type="entry name" value="DHDPS"/>
    <property type="match status" value="1"/>
</dbReference>
<dbReference type="AlphaFoldDB" id="A0A5C8ZLZ6"/>
<dbReference type="OrthoDB" id="3175637at2"/>
<dbReference type="GO" id="GO:0008840">
    <property type="term" value="F:4-hydroxy-tetrahydrodipicolinate synthase activity"/>
    <property type="evidence" value="ECO:0007669"/>
    <property type="project" value="TreeGrafter"/>
</dbReference>
<dbReference type="InterPro" id="IPR013785">
    <property type="entry name" value="Aldolase_TIM"/>
</dbReference>
<dbReference type="PANTHER" id="PTHR12128">
    <property type="entry name" value="DIHYDRODIPICOLINATE SYNTHASE"/>
    <property type="match status" value="1"/>
</dbReference>
<accession>A0A5C8ZLZ6</accession>
<evidence type="ECO:0000256" key="4">
    <source>
        <dbReference type="PIRNR" id="PIRNR001365"/>
    </source>
</evidence>
<reference evidence="7 8" key="1">
    <citation type="submission" date="2019-07" db="EMBL/GenBank/DDBJ databases">
        <title>Quadrisphaera sp. strain DD2A genome sequencing and assembly.</title>
        <authorList>
            <person name="Kim I."/>
        </authorList>
    </citation>
    <scope>NUCLEOTIDE SEQUENCE [LARGE SCALE GENOMIC DNA]</scope>
    <source>
        <strain evidence="7 8">DD2A</strain>
    </source>
</reference>
<feature type="active site" description="Proton donor/acceptor" evidence="5">
    <location>
        <position position="132"/>
    </location>
</feature>
<dbReference type="Gene3D" id="3.20.20.70">
    <property type="entry name" value="Aldolase class I"/>
    <property type="match status" value="1"/>
</dbReference>
<name>A0A5C8ZLZ6_9ACTN</name>
<keyword evidence="3" id="KW-0704">Schiff base</keyword>
<protein>
    <submittedName>
        <fullName evidence="7">Dihydrodipicolinate synthase family protein</fullName>
    </submittedName>
</protein>
<evidence type="ECO:0000256" key="6">
    <source>
        <dbReference type="PIRSR" id="PIRSR001365-2"/>
    </source>
</evidence>
<dbReference type="PANTHER" id="PTHR12128:SF66">
    <property type="entry name" value="4-HYDROXY-2-OXOGLUTARATE ALDOLASE, MITOCHONDRIAL"/>
    <property type="match status" value="1"/>
</dbReference>
<dbReference type="PIRSF" id="PIRSF001365">
    <property type="entry name" value="DHDPS"/>
    <property type="match status" value="1"/>
</dbReference>
<comment type="caution">
    <text evidence="7">The sequence shown here is derived from an EMBL/GenBank/DDBJ whole genome shotgun (WGS) entry which is preliminary data.</text>
</comment>
<feature type="binding site" evidence="6">
    <location>
        <position position="44"/>
    </location>
    <ligand>
        <name>pyruvate</name>
        <dbReference type="ChEBI" id="CHEBI:15361"/>
    </ligand>
</feature>
<keyword evidence="8" id="KW-1185">Reference proteome</keyword>
<comment type="similarity">
    <text evidence="1 4">Belongs to the DapA family.</text>
</comment>